<evidence type="ECO:0000313" key="2">
    <source>
        <dbReference type="EMBL" id="ADU31245.1"/>
    </source>
</evidence>
<keyword evidence="1" id="KW-0812">Transmembrane</keyword>
<dbReference type="AlphaFoldDB" id="E6TYR0"/>
<dbReference type="KEGG" id="bco:Bcell_2995"/>
<dbReference type="EMBL" id="CP002394">
    <property type="protein sequence ID" value="ADU31245.1"/>
    <property type="molecule type" value="Genomic_DNA"/>
</dbReference>
<evidence type="ECO:0000256" key="1">
    <source>
        <dbReference type="SAM" id="Phobius"/>
    </source>
</evidence>
<keyword evidence="1" id="KW-1133">Transmembrane helix</keyword>
<dbReference type="Proteomes" id="UP000001401">
    <property type="component" value="Chromosome"/>
</dbReference>
<dbReference type="OrthoDB" id="2972465at2"/>
<dbReference type="RefSeq" id="WP_013489576.1">
    <property type="nucleotide sequence ID" value="NC_014829.1"/>
</dbReference>
<accession>E6TYR0</accession>
<feature type="transmembrane region" description="Helical" evidence="1">
    <location>
        <begin position="68"/>
        <end position="87"/>
    </location>
</feature>
<keyword evidence="1" id="KW-0472">Membrane</keyword>
<feature type="transmembrane region" description="Helical" evidence="1">
    <location>
        <begin position="7"/>
        <end position="27"/>
    </location>
</feature>
<organism evidence="2 3">
    <name type="scientific">Evansella cellulosilytica (strain ATCC 21833 / DSM 2522 / FERM P-1141 / JCM 9156 / N-4)</name>
    <name type="common">Bacillus cellulosilyticus</name>
    <dbReference type="NCBI Taxonomy" id="649639"/>
    <lineage>
        <taxon>Bacteria</taxon>
        <taxon>Bacillati</taxon>
        <taxon>Bacillota</taxon>
        <taxon>Bacilli</taxon>
        <taxon>Bacillales</taxon>
        <taxon>Bacillaceae</taxon>
        <taxon>Evansella</taxon>
    </lineage>
</organism>
<sequence length="88" mass="9992">MNKLLKYIGVGIFVGWSIAMLVNYSIYEYTTMQTTLFHPIIDGILFMALMVGIYFLSIFLYKNKEANASILLGILGVIAISIAFYFYT</sequence>
<keyword evidence="3" id="KW-1185">Reference proteome</keyword>
<gene>
    <name evidence="2" type="ordered locus">Bcell_2995</name>
</gene>
<evidence type="ECO:0000313" key="3">
    <source>
        <dbReference type="Proteomes" id="UP000001401"/>
    </source>
</evidence>
<feature type="transmembrane region" description="Helical" evidence="1">
    <location>
        <begin position="39"/>
        <end position="61"/>
    </location>
</feature>
<dbReference type="HOGENOM" id="CLU_2491334_0_0_9"/>
<protein>
    <submittedName>
        <fullName evidence="2">Uncharacterized protein</fullName>
    </submittedName>
</protein>
<dbReference type="STRING" id="649639.Bcell_2995"/>
<name>E6TYR0_EVAC2</name>
<proteinExistence type="predicted"/>
<reference evidence="2 3" key="1">
    <citation type="submission" date="2010-12" db="EMBL/GenBank/DDBJ databases">
        <title>Complete sequence of Bacillus cellulosilyticus DSM 2522.</title>
        <authorList>
            <consortium name="US DOE Joint Genome Institute"/>
            <person name="Lucas S."/>
            <person name="Copeland A."/>
            <person name="Lapidus A."/>
            <person name="Cheng J.-F."/>
            <person name="Bruce D."/>
            <person name="Goodwin L."/>
            <person name="Pitluck S."/>
            <person name="Chertkov O."/>
            <person name="Detter J.C."/>
            <person name="Han C."/>
            <person name="Tapia R."/>
            <person name="Land M."/>
            <person name="Hauser L."/>
            <person name="Jeffries C."/>
            <person name="Kyrpides N."/>
            <person name="Ivanova N."/>
            <person name="Mikhailova N."/>
            <person name="Brumm P."/>
            <person name="Mead D."/>
            <person name="Woyke T."/>
        </authorList>
    </citation>
    <scope>NUCLEOTIDE SEQUENCE [LARGE SCALE GENOMIC DNA]</scope>
    <source>
        <strain evidence="3">ATCC 21833 / DSM 2522 / FERM P-1141 / JCM 9156 / N-4</strain>
    </source>
</reference>